<name>A0ABV0VX20_9TELE</name>
<evidence type="ECO:0000313" key="4">
    <source>
        <dbReference type="Proteomes" id="UP001444071"/>
    </source>
</evidence>
<dbReference type="PANTHER" id="PTHR11952:SF6">
    <property type="entry name" value="UDP-N-ACETYLHEXOSAMINE PYROPHOSPHORYLASE-LIKE PROTEIN 1"/>
    <property type="match status" value="1"/>
</dbReference>
<keyword evidence="1" id="KW-0808">Transferase</keyword>
<protein>
    <submittedName>
        <fullName evidence="3">UDP-N-acetylhexosamine pyrophosphorylase-like protein 1</fullName>
    </submittedName>
</protein>
<evidence type="ECO:0000313" key="3">
    <source>
        <dbReference type="EMBL" id="MEQ2261814.1"/>
    </source>
</evidence>
<dbReference type="InterPro" id="IPR039741">
    <property type="entry name" value="UDP-sugar_pyrophosphorylase"/>
</dbReference>
<dbReference type="InterPro" id="IPR029044">
    <property type="entry name" value="Nucleotide-diphossugar_trans"/>
</dbReference>
<proteinExistence type="predicted"/>
<dbReference type="EMBL" id="JAHRIM010015335">
    <property type="protein sequence ID" value="MEQ2261814.1"/>
    <property type="molecule type" value="Genomic_DNA"/>
</dbReference>
<dbReference type="Proteomes" id="UP001444071">
    <property type="component" value="Unassembled WGS sequence"/>
</dbReference>
<keyword evidence="2" id="KW-0548">Nucleotidyltransferase</keyword>
<dbReference type="Pfam" id="PF01704">
    <property type="entry name" value="UDPGP"/>
    <property type="match status" value="1"/>
</dbReference>
<evidence type="ECO:0000256" key="1">
    <source>
        <dbReference type="ARBA" id="ARBA00022679"/>
    </source>
</evidence>
<dbReference type="SUPFAM" id="SSF53448">
    <property type="entry name" value="Nucleotide-diphospho-sugar transferases"/>
    <property type="match status" value="1"/>
</dbReference>
<dbReference type="Gene3D" id="3.90.550.10">
    <property type="entry name" value="Spore Coat Polysaccharide Biosynthesis Protein SpsA, Chain A"/>
    <property type="match status" value="1"/>
</dbReference>
<accession>A0ABV0VX20</accession>
<dbReference type="InterPro" id="IPR002618">
    <property type="entry name" value="UDPGP_fam"/>
</dbReference>
<reference evidence="3 4" key="1">
    <citation type="submission" date="2021-06" db="EMBL/GenBank/DDBJ databases">
        <authorList>
            <person name="Palmer J.M."/>
        </authorList>
    </citation>
    <scope>NUCLEOTIDE SEQUENCE [LARGE SCALE GENOMIC DNA]</scope>
    <source>
        <strain evidence="3 4">XR_2019</strain>
        <tissue evidence="3">Muscle</tissue>
    </source>
</reference>
<evidence type="ECO:0000256" key="2">
    <source>
        <dbReference type="ARBA" id="ARBA00022695"/>
    </source>
</evidence>
<sequence length="120" mass="13430">YIMTSEFTLKPTQTFFQENSHFGLEPSNIILFEQRMIPAVTFDGNVILERKGKIAMAPDGNGGLYQALVDNNVLEDMKRRGVEYVHVYCVDNIMVKMADPVFVGFCVTKGADCGAKVFII</sequence>
<gene>
    <name evidence="3" type="primary">UAP1L1</name>
    <name evidence="3" type="ORF">XENORESO_016214</name>
</gene>
<keyword evidence="4" id="KW-1185">Reference proteome</keyword>
<comment type="caution">
    <text evidence="3">The sequence shown here is derived from an EMBL/GenBank/DDBJ whole genome shotgun (WGS) entry which is preliminary data.</text>
</comment>
<dbReference type="PANTHER" id="PTHR11952">
    <property type="entry name" value="UDP- GLUCOSE PYROPHOSPHORYLASE"/>
    <property type="match status" value="1"/>
</dbReference>
<feature type="non-terminal residue" evidence="3">
    <location>
        <position position="1"/>
    </location>
</feature>
<organism evidence="3 4">
    <name type="scientific">Xenotaenia resolanae</name>
    <dbReference type="NCBI Taxonomy" id="208358"/>
    <lineage>
        <taxon>Eukaryota</taxon>
        <taxon>Metazoa</taxon>
        <taxon>Chordata</taxon>
        <taxon>Craniata</taxon>
        <taxon>Vertebrata</taxon>
        <taxon>Euteleostomi</taxon>
        <taxon>Actinopterygii</taxon>
        <taxon>Neopterygii</taxon>
        <taxon>Teleostei</taxon>
        <taxon>Neoteleostei</taxon>
        <taxon>Acanthomorphata</taxon>
        <taxon>Ovalentaria</taxon>
        <taxon>Atherinomorphae</taxon>
        <taxon>Cyprinodontiformes</taxon>
        <taxon>Goodeidae</taxon>
        <taxon>Xenotaenia</taxon>
    </lineage>
</organism>